<accession>A0A9W4WJR6</accession>
<dbReference type="InterPro" id="IPR008928">
    <property type="entry name" value="6-hairpin_glycosidase_sf"/>
</dbReference>
<dbReference type="GO" id="GO:0005975">
    <property type="term" value="P:carbohydrate metabolic process"/>
    <property type="evidence" value="ECO:0007669"/>
    <property type="project" value="InterPro"/>
</dbReference>
<gene>
    <name evidence="1" type="ORF">CGXH109_LOCUS142215</name>
</gene>
<dbReference type="InterPro" id="IPR005198">
    <property type="entry name" value="Glyco_hydro_76"/>
</dbReference>
<evidence type="ECO:0000313" key="1">
    <source>
        <dbReference type="EMBL" id="CAI0654824.1"/>
    </source>
</evidence>
<sequence length="405" mass="45333">MGKSGTRKLDGGSMKTLDYAINNRKGHKLERHISPKADRMLFARFLSFSGLNQIQSVAQLSFLKHALQAANVLQTRNYNAILGLWPDENHWWQSARCLTALVDLATIDTRFKSNVTAIVAHTYETNESKGGGNFTNDYYDDGGWWALAFIKASDMTKGTEHFMPEYLETARFIFDNMTDAWGTKCGGGLPWRRSDPQPYLGAIQNELYLSVAVHLANRAFTAMEKSKYLNGAHKEWSWFKNSGMINSEGIINNGLNDRCENDMGTTWTYNQGVILEALVELDKATPGGCCLDDANRLAQAVLENRNLVNERGILREPCETTGKPCDGDQRLFKGIFTDGLATLHKRSPHPIYRQFLERNAEALWENDSRNGQISLRWTDPFDGTELDVGTQYSGLAALVAAASVQ</sequence>
<dbReference type="Pfam" id="PF03663">
    <property type="entry name" value="Glyco_hydro_76"/>
    <property type="match status" value="1"/>
</dbReference>
<dbReference type="Proteomes" id="UP001152533">
    <property type="component" value="Unassembled WGS sequence"/>
</dbReference>
<comment type="caution">
    <text evidence="1">The sequence shown here is derived from an EMBL/GenBank/DDBJ whole genome shotgun (WGS) entry which is preliminary data.</text>
</comment>
<dbReference type="EMBL" id="CAMGZC010002392">
    <property type="protein sequence ID" value="CAI0654824.1"/>
    <property type="molecule type" value="Genomic_DNA"/>
</dbReference>
<dbReference type="InterPro" id="IPR053169">
    <property type="entry name" value="MUG_Protein"/>
</dbReference>
<dbReference type="Gene3D" id="1.50.10.20">
    <property type="match status" value="1"/>
</dbReference>
<name>A0A9W4WJR6_9PEZI</name>
<proteinExistence type="predicted"/>
<keyword evidence="2" id="KW-1185">Reference proteome</keyword>
<dbReference type="SUPFAM" id="SSF48208">
    <property type="entry name" value="Six-hairpin glycosidases"/>
    <property type="match status" value="1"/>
</dbReference>
<dbReference type="PANTHER" id="PTHR47791:SF1">
    <property type="entry name" value="ENDO MANNANASE, GH76 FAMILY (EUROFUNG)"/>
    <property type="match status" value="1"/>
</dbReference>
<dbReference type="AlphaFoldDB" id="A0A9W4WJR6"/>
<evidence type="ECO:0000313" key="2">
    <source>
        <dbReference type="Proteomes" id="UP001152533"/>
    </source>
</evidence>
<evidence type="ECO:0008006" key="3">
    <source>
        <dbReference type="Google" id="ProtNLM"/>
    </source>
</evidence>
<reference evidence="1" key="1">
    <citation type="submission" date="2022-08" db="EMBL/GenBank/DDBJ databases">
        <authorList>
            <person name="Giroux E."/>
            <person name="Giroux E."/>
        </authorList>
    </citation>
    <scope>NUCLEOTIDE SEQUENCE</scope>
    <source>
        <strain evidence="1">H1091258</strain>
    </source>
</reference>
<dbReference type="PANTHER" id="PTHR47791">
    <property type="entry name" value="MEIOTICALLY UP-REGULATED GENE 191 PROTEIN"/>
    <property type="match status" value="1"/>
</dbReference>
<organism evidence="1 2">
    <name type="scientific">Colletotrichum noveboracense</name>
    <dbReference type="NCBI Taxonomy" id="2664923"/>
    <lineage>
        <taxon>Eukaryota</taxon>
        <taxon>Fungi</taxon>
        <taxon>Dikarya</taxon>
        <taxon>Ascomycota</taxon>
        <taxon>Pezizomycotina</taxon>
        <taxon>Sordariomycetes</taxon>
        <taxon>Hypocreomycetidae</taxon>
        <taxon>Glomerellales</taxon>
        <taxon>Glomerellaceae</taxon>
        <taxon>Colletotrichum</taxon>
        <taxon>Colletotrichum gloeosporioides species complex</taxon>
    </lineage>
</organism>
<protein>
    <recommendedName>
        <fullName evidence="3">Glycosyl hydrolase</fullName>
    </recommendedName>
</protein>